<keyword evidence="2" id="KW-0472">Membrane</keyword>
<keyword evidence="2" id="KW-0812">Transmembrane</keyword>
<dbReference type="OrthoDB" id="190201at2759"/>
<feature type="compositionally biased region" description="Low complexity" evidence="1">
    <location>
        <begin position="58"/>
        <end position="74"/>
    </location>
</feature>
<dbReference type="RefSeq" id="XP_008713548.1">
    <property type="nucleotide sequence ID" value="XM_008715326.1"/>
</dbReference>
<dbReference type="HOGENOM" id="CLU_868834_0_0_1"/>
<keyword evidence="2" id="KW-1133">Transmembrane helix</keyword>
<dbReference type="Proteomes" id="UP000030752">
    <property type="component" value="Unassembled WGS sequence"/>
</dbReference>
<dbReference type="EMBL" id="KI635846">
    <property type="protein sequence ID" value="ETN44106.1"/>
    <property type="molecule type" value="Genomic_DNA"/>
</dbReference>
<dbReference type="AlphaFoldDB" id="W2S5W5"/>
<feature type="transmembrane region" description="Helical" evidence="2">
    <location>
        <begin position="205"/>
        <end position="232"/>
    </location>
</feature>
<dbReference type="VEuPathDB" id="FungiDB:HMPREF1541_10656"/>
<name>W2S5W5_CYPE1</name>
<keyword evidence="4" id="KW-1185">Reference proteome</keyword>
<accession>W2S5W5</accession>
<evidence type="ECO:0000313" key="3">
    <source>
        <dbReference type="EMBL" id="ETN44106.1"/>
    </source>
</evidence>
<dbReference type="GeneID" id="19977995"/>
<sequence>MPLTGHRTFRATLREFATPSNASGLYNMIPNAVRSKIAKGTKVPLLSSLHRTQHALGTTSPERSRSSSTTSQSTDDADIVSIARAPSTPLNTPRTNCPETASENNTLVPFDPSTTDTTSASINWQVAELGYSMLQTAKHQAFCRGGDDLVVRRMHIDAISYLHMALPQDLTPAEIERLRQNMPDTLLHGNTGVTKSQPSSALRRFTAWTVTWMLSWFLFAVPVMMMLLSALLRFERQNQLTERGLAFAEGVGTGFVNITAGKQADSPAFGDVVGRTIARASICSSRVLGEIVCGIEDGWDQMMTGQRPAGATEMVQMRSR</sequence>
<reference evidence="3 4" key="1">
    <citation type="submission" date="2013-03" db="EMBL/GenBank/DDBJ databases">
        <title>The Genome Sequence of Phialophora europaea CBS 101466.</title>
        <authorList>
            <consortium name="The Broad Institute Genomics Platform"/>
            <person name="Cuomo C."/>
            <person name="de Hoog S."/>
            <person name="Gorbushina A."/>
            <person name="Walker B."/>
            <person name="Young S.K."/>
            <person name="Zeng Q."/>
            <person name="Gargeya S."/>
            <person name="Fitzgerald M."/>
            <person name="Haas B."/>
            <person name="Abouelleil A."/>
            <person name="Allen A.W."/>
            <person name="Alvarado L."/>
            <person name="Arachchi H.M."/>
            <person name="Berlin A.M."/>
            <person name="Chapman S.B."/>
            <person name="Gainer-Dewar J."/>
            <person name="Goldberg J."/>
            <person name="Griggs A."/>
            <person name="Gujja S."/>
            <person name="Hansen M."/>
            <person name="Howarth C."/>
            <person name="Imamovic A."/>
            <person name="Ireland A."/>
            <person name="Larimer J."/>
            <person name="McCowan C."/>
            <person name="Murphy C."/>
            <person name="Pearson M."/>
            <person name="Poon T.W."/>
            <person name="Priest M."/>
            <person name="Roberts A."/>
            <person name="Saif S."/>
            <person name="Shea T."/>
            <person name="Sisk P."/>
            <person name="Sykes S."/>
            <person name="Wortman J."/>
            <person name="Nusbaum C."/>
            <person name="Birren B."/>
        </authorList>
    </citation>
    <scope>NUCLEOTIDE SEQUENCE [LARGE SCALE GENOMIC DNA]</scope>
    <source>
        <strain evidence="3 4">CBS 101466</strain>
    </source>
</reference>
<dbReference type="STRING" id="1220924.W2S5W5"/>
<evidence type="ECO:0000256" key="1">
    <source>
        <dbReference type="SAM" id="MobiDB-lite"/>
    </source>
</evidence>
<evidence type="ECO:0000313" key="4">
    <source>
        <dbReference type="Proteomes" id="UP000030752"/>
    </source>
</evidence>
<proteinExistence type="predicted"/>
<feature type="compositionally biased region" description="Polar residues" evidence="1">
    <location>
        <begin position="88"/>
        <end position="114"/>
    </location>
</feature>
<dbReference type="eggNOG" id="ENOG502S06P">
    <property type="taxonomic scope" value="Eukaryota"/>
</dbReference>
<feature type="region of interest" description="Disordered" evidence="1">
    <location>
        <begin position="54"/>
        <end position="114"/>
    </location>
</feature>
<organism evidence="3 4">
    <name type="scientific">Cyphellophora europaea (strain CBS 101466)</name>
    <name type="common">Phialophora europaea</name>
    <dbReference type="NCBI Taxonomy" id="1220924"/>
    <lineage>
        <taxon>Eukaryota</taxon>
        <taxon>Fungi</taxon>
        <taxon>Dikarya</taxon>
        <taxon>Ascomycota</taxon>
        <taxon>Pezizomycotina</taxon>
        <taxon>Eurotiomycetes</taxon>
        <taxon>Chaetothyriomycetidae</taxon>
        <taxon>Chaetothyriales</taxon>
        <taxon>Cyphellophoraceae</taxon>
        <taxon>Cyphellophora</taxon>
    </lineage>
</organism>
<evidence type="ECO:0000256" key="2">
    <source>
        <dbReference type="SAM" id="Phobius"/>
    </source>
</evidence>
<gene>
    <name evidence="3" type="ORF">HMPREF1541_10656</name>
</gene>
<dbReference type="InParanoid" id="W2S5W5"/>
<protein>
    <submittedName>
        <fullName evidence="3">Uncharacterized protein</fullName>
    </submittedName>
</protein>